<sequence>MVVGADEAGKGPALGPMVAGAVRAAPEDLPSGLADSKELTATRREELAAELRDNPDIAVAAAAIPPERIDAPDTDMNGLGVAAQAEAVAAVAEAGDDV</sequence>
<dbReference type="InterPro" id="IPR012337">
    <property type="entry name" value="RNaseH-like_sf"/>
</dbReference>
<dbReference type="GO" id="GO:0004523">
    <property type="term" value="F:RNA-DNA hybrid ribonuclease activity"/>
    <property type="evidence" value="ECO:0007669"/>
    <property type="project" value="UniProtKB-EC"/>
</dbReference>
<proteinExistence type="inferred from homology"/>
<accession>A0ABD6B4V8</accession>
<evidence type="ECO:0000256" key="7">
    <source>
        <dbReference type="ARBA" id="ARBA00022759"/>
    </source>
</evidence>
<dbReference type="GO" id="GO:0005737">
    <property type="term" value="C:cytoplasm"/>
    <property type="evidence" value="ECO:0007669"/>
    <property type="project" value="UniProtKB-SubCell"/>
</dbReference>
<dbReference type="PANTHER" id="PTHR10954:SF23">
    <property type="entry name" value="RIBONUCLEASE"/>
    <property type="match status" value="1"/>
</dbReference>
<keyword evidence="7 10" id="KW-0255">Endonuclease</keyword>
<comment type="subcellular location">
    <subcellularLocation>
        <location evidence="3">Cytoplasm</location>
    </subcellularLocation>
</comment>
<dbReference type="GO" id="GO:0046872">
    <property type="term" value="F:metal ion binding"/>
    <property type="evidence" value="ECO:0007669"/>
    <property type="project" value="UniProtKB-KW"/>
</dbReference>
<evidence type="ECO:0000256" key="9">
    <source>
        <dbReference type="PROSITE-ProRule" id="PRU01319"/>
    </source>
</evidence>
<evidence type="ECO:0000256" key="6">
    <source>
        <dbReference type="ARBA" id="ARBA00022723"/>
    </source>
</evidence>
<dbReference type="EMBL" id="JBHUDH010000033">
    <property type="protein sequence ID" value="MFD1525496.1"/>
    <property type="molecule type" value="Genomic_DNA"/>
</dbReference>
<reference evidence="12 13" key="1">
    <citation type="journal article" date="2019" name="Int. J. Syst. Evol. Microbiol.">
        <title>The Global Catalogue of Microorganisms (GCM) 10K type strain sequencing project: providing services to taxonomists for standard genome sequencing and annotation.</title>
        <authorList>
            <consortium name="The Broad Institute Genomics Platform"/>
            <consortium name="The Broad Institute Genome Sequencing Center for Infectious Disease"/>
            <person name="Wu L."/>
            <person name="Ma J."/>
        </authorList>
    </citation>
    <scope>NUCLEOTIDE SEQUENCE [LARGE SCALE GENOMIC DNA]</scope>
    <source>
        <strain evidence="12 13">CGMCC 1.12285</strain>
    </source>
</reference>
<dbReference type="SUPFAM" id="SSF53098">
    <property type="entry name" value="Ribonuclease H-like"/>
    <property type="match status" value="1"/>
</dbReference>
<dbReference type="Pfam" id="PF01351">
    <property type="entry name" value="RNase_HII"/>
    <property type="match status" value="1"/>
</dbReference>
<dbReference type="InterPro" id="IPR024567">
    <property type="entry name" value="RNase_HII/HIII_dom"/>
</dbReference>
<name>A0ABD6B4V8_9EURY</name>
<comment type="similarity">
    <text evidence="10">Belongs to the RNase HII family.</text>
</comment>
<keyword evidence="5 10" id="KW-0540">Nuclease</keyword>
<dbReference type="AlphaFoldDB" id="A0ABD6B4V8"/>
<dbReference type="InterPro" id="IPR001352">
    <property type="entry name" value="RNase_HII/HIII"/>
</dbReference>
<evidence type="ECO:0000256" key="4">
    <source>
        <dbReference type="ARBA" id="ARBA00022490"/>
    </source>
</evidence>
<evidence type="ECO:0000256" key="5">
    <source>
        <dbReference type="ARBA" id="ARBA00022722"/>
    </source>
</evidence>
<evidence type="ECO:0000256" key="10">
    <source>
        <dbReference type="RuleBase" id="RU003515"/>
    </source>
</evidence>
<dbReference type="InterPro" id="IPR036397">
    <property type="entry name" value="RNaseH_sf"/>
</dbReference>
<evidence type="ECO:0000259" key="11">
    <source>
        <dbReference type="PROSITE" id="PS51975"/>
    </source>
</evidence>
<organism evidence="12 13">
    <name type="scientific">Halolamina salina</name>
    <dbReference type="NCBI Taxonomy" id="1220023"/>
    <lineage>
        <taxon>Archaea</taxon>
        <taxon>Methanobacteriati</taxon>
        <taxon>Methanobacteriota</taxon>
        <taxon>Stenosarchaea group</taxon>
        <taxon>Halobacteria</taxon>
        <taxon>Halobacteriales</taxon>
        <taxon>Haloferacaceae</taxon>
    </lineage>
</organism>
<evidence type="ECO:0000313" key="12">
    <source>
        <dbReference type="EMBL" id="MFD1525496.1"/>
    </source>
</evidence>
<dbReference type="Gene3D" id="3.30.420.10">
    <property type="entry name" value="Ribonuclease H-like superfamily/Ribonuclease H"/>
    <property type="match status" value="1"/>
</dbReference>
<evidence type="ECO:0000256" key="3">
    <source>
        <dbReference type="ARBA" id="ARBA00004496"/>
    </source>
</evidence>
<dbReference type="EC" id="3.1.26.4" evidence="10"/>
<dbReference type="Proteomes" id="UP001597111">
    <property type="component" value="Unassembled WGS sequence"/>
</dbReference>
<keyword evidence="8 10" id="KW-0378">Hydrolase</keyword>
<gene>
    <name evidence="12" type="primary">rnhB</name>
    <name evidence="12" type="ORF">ACFR9S_04160</name>
</gene>
<keyword evidence="13" id="KW-1185">Reference proteome</keyword>
<evidence type="ECO:0000256" key="8">
    <source>
        <dbReference type="ARBA" id="ARBA00022801"/>
    </source>
</evidence>
<evidence type="ECO:0000256" key="1">
    <source>
        <dbReference type="ARBA" id="ARBA00000077"/>
    </source>
</evidence>
<keyword evidence="4" id="KW-0963">Cytoplasm</keyword>
<dbReference type="PANTHER" id="PTHR10954">
    <property type="entry name" value="RIBONUCLEASE H2 SUBUNIT A"/>
    <property type="match status" value="1"/>
</dbReference>
<comment type="function">
    <text evidence="2 10">Endonuclease that specifically degrades the RNA of RNA-DNA hybrids.</text>
</comment>
<dbReference type="GO" id="GO:0003723">
    <property type="term" value="F:RNA binding"/>
    <property type="evidence" value="ECO:0007669"/>
    <property type="project" value="UniProtKB-UniRule"/>
</dbReference>
<comment type="caution">
    <text evidence="9">Lacks conserved residue(s) required for the propagation of feature annotation.</text>
</comment>
<comment type="caution">
    <text evidence="12">The sequence shown here is derived from an EMBL/GenBank/DDBJ whole genome shotgun (WGS) entry which is preliminary data.</text>
</comment>
<protein>
    <recommendedName>
        <fullName evidence="10">Ribonuclease</fullName>
        <ecNumber evidence="10">3.1.26.4</ecNumber>
    </recommendedName>
</protein>
<comment type="catalytic activity">
    <reaction evidence="1 10">
        <text>Endonucleolytic cleavage to 5'-phosphomonoester.</text>
        <dbReference type="EC" id="3.1.26.4"/>
    </reaction>
</comment>
<keyword evidence="6" id="KW-0479">Metal-binding</keyword>
<evidence type="ECO:0000313" key="13">
    <source>
        <dbReference type="Proteomes" id="UP001597111"/>
    </source>
</evidence>
<feature type="domain" description="RNase H type-2" evidence="11">
    <location>
        <begin position="1"/>
        <end position="98"/>
    </location>
</feature>
<dbReference type="PROSITE" id="PS51975">
    <property type="entry name" value="RNASE_H_2"/>
    <property type="match status" value="1"/>
</dbReference>
<evidence type="ECO:0000256" key="2">
    <source>
        <dbReference type="ARBA" id="ARBA00004065"/>
    </source>
</evidence>
<feature type="non-terminal residue" evidence="12">
    <location>
        <position position="98"/>
    </location>
</feature>